<evidence type="ECO:0000256" key="4">
    <source>
        <dbReference type="ARBA" id="ARBA00023136"/>
    </source>
</evidence>
<dbReference type="eggNOG" id="COG3307">
    <property type="taxonomic scope" value="Bacteria"/>
</dbReference>
<feature type="transmembrane region" description="Helical" evidence="5">
    <location>
        <begin position="324"/>
        <end position="344"/>
    </location>
</feature>
<comment type="caution">
    <text evidence="7">The sequence shown here is derived from an EMBL/GenBank/DDBJ whole genome shotgun (WGS) entry which is preliminary data.</text>
</comment>
<dbReference type="InterPro" id="IPR007016">
    <property type="entry name" value="O-antigen_ligase-rel_domated"/>
</dbReference>
<proteinExistence type="predicted"/>
<evidence type="ECO:0000313" key="8">
    <source>
        <dbReference type="Proteomes" id="UP000092714"/>
    </source>
</evidence>
<feature type="transmembrane region" description="Helical" evidence="5">
    <location>
        <begin position="127"/>
        <end position="147"/>
    </location>
</feature>
<protein>
    <recommendedName>
        <fullName evidence="6">O-antigen ligase-related domain-containing protein</fullName>
    </recommendedName>
</protein>
<feature type="transmembrane region" description="Helical" evidence="5">
    <location>
        <begin position="167"/>
        <end position="184"/>
    </location>
</feature>
<evidence type="ECO:0000259" key="6">
    <source>
        <dbReference type="Pfam" id="PF04932"/>
    </source>
</evidence>
<feature type="transmembrane region" description="Helical" evidence="5">
    <location>
        <begin position="213"/>
        <end position="230"/>
    </location>
</feature>
<dbReference type="OrthoDB" id="9806320at2"/>
<dbReference type="AlphaFoldDB" id="A0A1B8RT95"/>
<feature type="transmembrane region" description="Helical" evidence="5">
    <location>
        <begin position="379"/>
        <end position="398"/>
    </location>
</feature>
<comment type="subcellular location">
    <subcellularLocation>
        <location evidence="1">Membrane</location>
        <topology evidence="1">Multi-pass membrane protein</topology>
    </subcellularLocation>
</comment>
<evidence type="ECO:0000256" key="5">
    <source>
        <dbReference type="SAM" id="Phobius"/>
    </source>
</evidence>
<reference evidence="7 8" key="1">
    <citation type="submission" date="2016-06" db="EMBL/GenBank/DDBJ databases">
        <authorList>
            <person name="Kjaerup R.B."/>
            <person name="Dalgaard T.S."/>
            <person name="Juul-Madsen H.R."/>
        </authorList>
    </citation>
    <scope>NUCLEOTIDE SEQUENCE [LARGE SCALE GENOMIC DNA]</scope>
    <source>
        <strain evidence="7 8">373-A1</strain>
    </source>
</reference>
<dbReference type="GO" id="GO:0016020">
    <property type="term" value="C:membrane"/>
    <property type="evidence" value="ECO:0007669"/>
    <property type="project" value="UniProtKB-SubCell"/>
</dbReference>
<gene>
    <name evidence="7" type="ORF">CP373A1_03645</name>
</gene>
<dbReference type="InterPro" id="IPR051533">
    <property type="entry name" value="WaaL-like"/>
</dbReference>
<feature type="transmembrane region" description="Helical" evidence="5">
    <location>
        <begin position="99"/>
        <end position="115"/>
    </location>
</feature>
<keyword evidence="4 5" id="KW-0472">Membrane</keyword>
<keyword evidence="8" id="KW-1185">Reference proteome</keyword>
<dbReference type="GeneID" id="42775471"/>
<dbReference type="Pfam" id="PF04932">
    <property type="entry name" value="Wzy_C"/>
    <property type="match status" value="1"/>
</dbReference>
<dbReference type="RefSeq" id="WP_027097635.1">
    <property type="nucleotide sequence ID" value="NZ_CABHIH010000001.1"/>
</dbReference>
<feature type="transmembrane region" description="Helical" evidence="5">
    <location>
        <begin position="28"/>
        <end position="48"/>
    </location>
</feature>
<keyword evidence="3 5" id="KW-1133">Transmembrane helix</keyword>
<name>A0A1B8RT95_9CLOT</name>
<feature type="domain" description="O-antigen ligase-related" evidence="6">
    <location>
        <begin position="197"/>
        <end position="332"/>
    </location>
</feature>
<dbReference type="Proteomes" id="UP000092714">
    <property type="component" value="Unassembled WGS sequence"/>
</dbReference>
<dbReference type="PANTHER" id="PTHR37422:SF17">
    <property type="entry name" value="O-ANTIGEN LIGASE"/>
    <property type="match status" value="1"/>
</dbReference>
<feature type="transmembrane region" description="Helical" evidence="5">
    <location>
        <begin position="237"/>
        <end position="257"/>
    </location>
</feature>
<dbReference type="PANTHER" id="PTHR37422">
    <property type="entry name" value="TEICHURONIC ACID BIOSYNTHESIS PROTEIN TUAE"/>
    <property type="match status" value="1"/>
</dbReference>
<feature type="transmembrane region" description="Helical" evidence="5">
    <location>
        <begin position="191"/>
        <end position="207"/>
    </location>
</feature>
<feature type="transmembrane region" description="Helical" evidence="5">
    <location>
        <begin position="68"/>
        <end position="87"/>
    </location>
</feature>
<accession>A0A1B8RT95</accession>
<keyword evidence="2 5" id="KW-0812">Transmembrane</keyword>
<evidence type="ECO:0000313" key="7">
    <source>
        <dbReference type="EMBL" id="OBY12029.1"/>
    </source>
</evidence>
<dbReference type="EMBL" id="MAPZ01000010">
    <property type="protein sequence ID" value="OBY12029.1"/>
    <property type="molecule type" value="Genomic_DNA"/>
</dbReference>
<evidence type="ECO:0000256" key="1">
    <source>
        <dbReference type="ARBA" id="ARBA00004141"/>
    </source>
</evidence>
<organism evidence="7 8">
    <name type="scientific">Clostridium paraputrificum</name>
    <dbReference type="NCBI Taxonomy" id="29363"/>
    <lineage>
        <taxon>Bacteria</taxon>
        <taxon>Bacillati</taxon>
        <taxon>Bacillota</taxon>
        <taxon>Clostridia</taxon>
        <taxon>Eubacteriales</taxon>
        <taxon>Clostridiaceae</taxon>
        <taxon>Clostridium</taxon>
    </lineage>
</organism>
<evidence type="ECO:0000256" key="3">
    <source>
        <dbReference type="ARBA" id="ARBA00022989"/>
    </source>
</evidence>
<evidence type="ECO:0000256" key="2">
    <source>
        <dbReference type="ARBA" id="ARBA00022692"/>
    </source>
</evidence>
<sequence>MVNELIKWGFLIYLGITPLIPDTINSKYRIMDIYLVLLVFVYLIHMLVSYDRRNKLCNDLKKFFKDSIVIFMLIVIVLMGVSTVYSVDRGLALQETIRFGTYIAILYYFVSEINIKKDLGKVVRFIYYPAFIIGVLGVIQFITGKGITRYANGVARIVVTLDNPNTLGMYFVVLLFPLVMIAFYEKRTVKKVILGLVCLLFILNIAFSFSRNAWLALVVGICILTIIYNWKFIIGLFIAGAGVLLYPPLSVRIVGLGKAVMNDGRLKHWGIALEMFKDKPLTGVGNGNYVTLHSQYVKLFPKFIVPGEENYPTHNSYFKILSELGILGFIPFMLLHTMIFIRSIKICKLYSEKYKGLIKGLIVALLIFFQANLLDNMWFVPKVTFLYWIIVGILILLYRNKKAAK</sequence>
<feature type="transmembrane region" description="Helical" evidence="5">
    <location>
        <begin position="356"/>
        <end position="373"/>
    </location>
</feature>